<dbReference type="Pfam" id="PF00027">
    <property type="entry name" value="cNMP_binding"/>
    <property type="match status" value="1"/>
</dbReference>
<proteinExistence type="predicted"/>
<sequence length="237" mass="26036">MDECICCGVTGVASKTAKRTGISRMDQPFLSVFGFSLVPDRTLKYDLDHMMPEPYNLIPPSALRPLTRAAGDTVFRQGARTCGLYVVKCGRVHLERVGPDGERFIIYRAEPGMSLAEASVFSDRYHCDAVVAEAGAFVQIDKAAVLSAFADPDFARAYARQAAQQIQAQRQALEILGIRRAEERVYAGMVAGLLESSVVDFASALHLSHEATYRALRKLVNDGRIANPTRGTYHLRP</sequence>
<keyword evidence="3" id="KW-1185">Reference proteome</keyword>
<evidence type="ECO:0000259" key="1">
    <source>
        <dbReference type="PROSITE" id="PS50042"/>
    </source>
</evidence>
<organism evidence="2 3">
    <name type="scientific">Phaeobacter italicus</name>
    <dbReference type="NCBI Taxonomy" id="481446"/>
    <lineage>
        <taxon>Bacteria</taxon>
        <taxon>Pseudomonadati</taxon>
        <taxon>Pseudomonadota</taxon>
        <taxon>Alphaproteobacteria</taxon>
        <taxon>Rhodobacterales</taxon>
        <taxon>Roseobacteraceae</taxon>
        <taxon>Phaeobacter</taxon>
    </lineage>
</organism>
<dbReference type="Gene3D" id="2.60.120.10">
    <property type="entry name" value="Jelly Rolls"/>
    <property type="match status" value="1"/>
</dbReference>
<protein>
    <submittedName>
        <fullName evidence="2">Putative signal-transduction protein containing cAMP-binding and CBS domains</fullName>
    </submittedName>
</protein>
<evidence type="ECO:0000313" key="2">
    <source>
        <dbReference type="EMBL" id="CRL09619.1"/>
    </source>
</evidence>
<gene>
    <name evidence="2" type="ORF">NIT7321_00450</name>
</gene>
<dbReference type="PROSITE" id="PS50042">
    <property type="entry name" value="CNMP_BINDING_3"/>
    <property type="match status" value="1"/>
</dbReference>
<feature type="domain" description="Cyclic nucleotide-binding" evidence="1">
    <location>
        <begin position="61"/>
        <end position="142"/>
    </location>
</feature>
<dbReference type="STRING" id="481446.NIT7645_01661"/>
<dbReference type="InterPro" id="IPR018490">
    <property type="entry name" value="cNMP-bd_dom_sf"/>
</dbReference>
<dbReference type="CDD" id="cd00038">
    <property type="entry name" value="CAP_ED"/>
    <property type="match status" value="1"/>
</dbReference>
<reference evidence="3" key="1">
    <citation type="submission" date="2015-05" db="EMBL/GenBank/DDBJ databases">
        <authorList>
            <person name="Rodrigo-Torres Lidia"/>
            <person name="Arahal R.David."/>
        </authorList>
    </citation>
    <scope>NUCLEOTIDE SEQUENCE [LARGE SCALE GENOMIC DNA]</scope>
    <source>
        <strain evidence="3">CECT 7321</strain>
    </source>
</reference>
<dbReference type="EMBL" id="CVRL01000004">
    <property type="protein sequence ID" value="CRL09619.1"/>
    <property type="molecule type" value="Genomic_DNA"/>
</dbReference>
<dbReference type="Proteomes" id="UP000043764">
    <property type="component" value="Unassembled WGS sequence"/>
</dbReference>
<accession>A0A0H5CXU8</accession>
<dbReference type="InterPro" id="IPR014710">
    <property type="entry name" value="RmlC-like_jellyroll"/>
</dbReference>
<evidence type="ECO:0000313" key="3">
    <source>
        <dbReference type="Proteomes" id="UP000043764"/>
    </source>
</evidence>
<dbReference type="InterPro" id="IPR000595">
    <property type="entry name" value="cNMP-bd_dom"/>
</dbReference>
<name>A0A0H5CXU8_9RHOB</name>
<dbReference type="AlphaFoldDB" id="A0A0H5CXU8"/>
<dbReference type="SUPFAM" id="SSF51206">
    <property type="entry name" value="cAMP-binding domain-like"/>
    <property type="match status" value="1"/>
</dbReference>